<dbReference type="VEuPathDB" id="PiroplasmaDB:BBBOND_0307040"/>
<evidence type="ECO:0000256" key="2">
    <source>
        <dbReference type="ARBA" id="ARBA00022771"/>
    </source>
</evidence>
<evidence type="ECO:0000259" key="9">
    <source>
        <dbReference type="PROSITE" id="PS51192"/>
    </source>
</evidence>
<dbReference type="SMART" id="SM00490">
    <property type="entry name" value="HELICc"/>
    <property type="match status" value="1"/>
</dbReference>
<feature type="domain" description="PHD-type" evidence="7">
    <location>
        <begin position="5"/>
        <end position="68"/>
    </location>
</feature>
<feature type="domain" description="Helicase ATP-binding" evidence="9">
    <location>
        <begin position="337"/>
        <end position="504"/>
    </location>
</feature>
<evidence type="ECO:0000259" key="8">
    <source>
        <dbReference type="PROSITE" id="PS50089"/>
    </source>
</evidence>
<dbReference type="GO" id="GO:0005524">
    <property type="term" value="F:ATP binding"/>
    <property type="evidence" value="ECO:0007669"/>
    <property type="project" value="InterPro"/>
</dbReference>
<feature type="compositionally biased region" description="Low complexity" evidence="6">
    <location>
        <begin position="1680"/>
        <end position="1696"/>
    </location>
</feature>
<evidence type="ECO:0000259" key="7">
    <source>
        <dbReference type="PROSITE" id="PS50016"/>
    </source>
</evidence>
<dbReference type="InterPro" id="IPR011011">
    <property type="entry name" value="Znf_FYVE_PHD"/>
</dbReference>
<dbReference type="SMART" id="SM00184">
    <property type="entry name" value="RING"/>
    <property type="match status" value="3"/>
</dbReference>
<dbReference type="PROSITE" id="PS51192">
    <property type="entry name" value="HELICASE_ATP_BIND_1"/>
    <property type="match status" value="1"/>
</dbReference>
<evidence type="ECO:0000256" key="1">
    <source>
        <dbReference type="ARBA" id="ARBA00022723"/>
    </source>
</evidence>
<evidence type="ECO:0000313" key="12">
    <source>
        <dbReference type="Proteomes" id="UP000033188"/>
    </source>
</evidence>
<reference evidence="12" key="1">
    <citation type="journal article" date="2014" name="Nucleic Acids Res.">
        <title>The evolutionary dynamics of variant antigen genes in Babesia reveal a history of genomic innovation underlying host-parasite interaction.</title>
        <authorList>
            <person name="Jackson A.P."/>
            <person name="Otto T.D."/>
            <person name="Darby A."/>
            <person name="Ramaprasad A."/>
            <person name="Xia D."/>
            <person name="Echaide I.E."/>
            <person name="Farber M."/>
            <person name="Gahlot S."/>
            <person name="Gamble J."/>
            <person name="Gupta D."/>
            <person name="Gupta Y."/>
            <person name="Jackson L."/>
            <person name="Malandrin L."/>
            <person name="Malas T.B."/>
            <person name="Moussa E."/>
            <person name="Nair M."/>
            <person name="Reid A.J."/>
            <person name="Sanders M."/>
            <person name="Sharma J."/>
            <person name="Tracey A."/>
            <person name="Quail M.A."/>
            <person name="Weir W."/>
            <person name="Wastling J.M."/>
            <person name="Hall N."/>
            <person name="Willadsen P."/>
            <person name="Lingelbach K."/>
            <person name="Shiels B."/>
            <person name="Tait A."/>
            <person name="Berriman M."/>
            <person name="Allred D.R."/>
            <person name="Pain A."/>
        </authorList>
    </citation>
    <scope>NUCLEOTIDE SEQUENCE [LARGE SCALE GENOMIC DNA]</scope>
    <source>
        <strain evidence="12">Bond</strain>
    </source>
</reference>
<dbReference type="Gene3D" id="3.40.50.300">
    <property type="entry name" value="P-loop containing nucleotide triphosphate hydrolases"/>
    <property type="match status" value="2"/>
</dbReference>
<dbReference type="PANTHER" id="PTHR10799">
    <property type="entry name" value="SNF2/RAD54 HELICASE FAMILY"/>
    <property type="match status" value="1"/>
</dbReference>
<dbReference type="CDD" id="cd17919">
    <property type="entry name" value="DEXHc_Snf"/>
    <property type="match status" value="1"/>
</dbReference>
<dbReference type="SUPFAM" id="SSF57903">
    <property type="entry name" value="FYVE/PHD zinc finger"/>
    <property type="match status" value="2"/>
</dbReference>
<dbReference type="InterPro" id="IPR049730">
    <property type="entry name" value="SNF2/RAD54-like_C"/>
</dbReference>
<dbReference type="STRING" id="5866.A0A061DE42"/>
<dbReference type="CDD" id="cd15489">
    <property type="entry name" value="PHD_SF"/>
    <property type="match status" value="1"/>
</dbReference>
<dbReference type="PROSITE" id="PS01359">
    <property type="entry name" value="ZF_PHD_1"/>
    <property type="match status" value="2"/>
</dbReference>
<dbReference type="Proteomes" id="UP000033188">
    <property type="component" value="Chromosome 3"/>
</dbReference>
<feature type="domain" description="Helicase C-terminal" evidence="10">
    <location>
        <begin position="936"/>
        <end position="1089"/>
    </location>
</feature>
<evidence type="ECO:0000256" key="3">
    <source>
        <dbReference type="ARBA" id="ARBA00022801"/>
    </source>
</evidence>
<dbReference type="KEGG" id="bbig:BBBOND_0307040"/>
<organism evidence="11 12">
    <name type="scientific">Babesia bigemina</name>
    <dbReference type="NCBI Taxonomy" id="5866"/>
    <lineage>
        <taxon>Eukaryota</taxon>
        <taxon>Sar</taxon>
        <taxon>Alveolata</taxon>
        <taxon>Apicomplexa</taxon>
        <taxon>Aconoidasida</taxon>
        <taxon>Piroplasmida</taxon>
        <taxon>Babesiidae</taxon>
        <taxon>Babesia</taxon>
    </lineage>
</organism>
<dbReference type="Pfam" id="PF00628">
    <property type="entry name" value="PHD"/>
    <property type="match status" value="1"/>
</dbReference>
<accession>A0A061DE42</accession>
<dbReference type="Gene3D" id="3.30.40.10">
    <property type="entry name" value="Zinc/RING finger domain, C3HC4 (zinc finger)"/>
    <property type="match status" value="4"/>
</dbReference>
<dbReference type="Pfam" id="PF00271">
    <property type="entry name" value="Helicase_C"/>
    <property type="match status" value="1"/>
</dbReference>
<keyword evidence="3" id="KW-0378">Hydrolase</keyword>
<feature type="compositionally biased region" description="Basic and acidic residues" evidence="6">
    <location>
        <begin position="1845"/>
        <end position="1855"/>
    </location>
</feature>
<feature type="compositionally biased region" description="Low complexity" evidence="6">
    <location>
        <begin position="776"/>
        <end position="788"/>
    </location>
</feature>
<feature type="compositionally biased region" description="Low complexity" evidence="6">
    <location>
        <begin position="1803"/>
        <end position="1826"/>
    </location>
</feature>
<evidence type="ECO:0000256" key="5">
    <source>
        <dbReference type="PROSITE-ProRule" id="PRU00175"/>
    </source>
</evidence>
<feature type="region of interest" description="Disordered" evidence="6">
    <location>
        <begin position="911"/>
        <end position="934"/>
    </location>
</feature>
<dbReference type="GeneID" id="24565341"/>
<feature type="domain" description="PHD-type" evidence="7">
    <location>
        <begin position="77"/>
        <end position="128"/>
    </location>
</feature>
<dbReference type="CDD" id="cd18793">
    <property type="entry name" value="SF2_C_SNF"/>
    <property type="match status" value="1"/>
</dbReference>
<dbReference type="InterPro" id="IPR027417">
    <property type="entry name" value="P-loop_NTPase"/>
</dbReference>
<evidence type="ECO:0000256" key="6">
    <source>
        <dbReference type="SAM" id="MobiDB-lite"/>
    </source>
</evidence>
<gene>
    <name evidence="11" type="ORF">BBBOND_0307040</name>
</gene>
<dbReference type="InterPro" id="IPR001650">
    <property type="entry name" value="Helicase_C-like"/>
</dbReference>
<dbReference type="InterPro" id="IPR001841">
    <property type="entry name" value="Znf_RING"/>
</dbReference>
<feature type="compositionally biased region" description="Low complexity" evidence="6">
    <location>
        <begin position="912"/>
        <end position="930"/>
    </location>
</feature>
<dbReference type="InterPro" id="IPR019787">
    <property type="entry name" value="Znf_PHD-finger"/>
</dbReference>
<dbReference type="InterPro" id="IPR013083">
    <property type="entry name" value="Znf_RING/FYVE/PHD"/>
</dbReference>
<name>A0A061DE42_BABBI</name>
<dbReference type="InterPro" id="IPR038718">
    <property type="entry name" value="SNF2-like_sf"/>
</dbReference>
<dbReference type="Gene3D" id="3.40.50.10810">
    <property type="entry name" value="Tandem AAA-ATPase domain"/>
    <property type="match status" value="1"/>
</dbReference>
<dbReference type="SUPFAM" id="SSF52540">
    <property type="entry name" value="P-loop containing nucleoside triphosphate hydrolases"/>
    <property type="match status" value="2"/>
</dbReference>
<evidence type="ECO:0000313" key="11">
    <source>
        <dbReference type="EMBL" id="CDR96800.1"/>
    </source>
</evidence>
<dbReference type="RefSeq" id="XP_012768986.1">
    <property type="nucleotide sequence ID" value="XM_012913532.1"/>
</dbReference>
<dbReference type="Pfam" id="PF00176">
    <property type="entry name" value="SNF2-rel_dom"/>
    <property type="match status" value="1"/>
</dbReference>
<dbReference type="GO" id="GO:0016787">
    <property type="term" value="F:hydrolase activity"/>
    <property type="evidence" value="ECO:0007669"/>
    <property type="project" value="UniProtKB-KW"/>
</dbReference>
<feature type="compositionally biased region" description="Polar residues" evidence="6">
    <location>
        <begin position="1706"/>
        <end position="1732"/>
    </location>
</feature>
<protein>
    <submittedName>
        <fullName evidence="11">SNF2 family N-terminal domain containing protein, putative</fullName>
    </submittedName>
</protein>
<feature type="compositionally biased region" description="Basic and acidic residues" evidence="6">
    <location>
        <begin position="1402"/>
        <end position="1420"/>
    </location>
</feature>
<dbReference type="PROSITE" id="PS50016">
    <property type="entry name" value="ZF_PHD_2"/>
    <property type="match status" value="3"/>
</dbReference>
<dbReference type="SMART" id="SM00249">
    <property type="entry name" value="PHD"/>
    <property type="match status" value="5"/>
</dbReference>
<keyword evidence="4" id="KW-0862">Zinc</keyword>
<feature type="region of interest" description="Disordered" evidence="6">
    <location>
        <begin position="776"/>
        <end position="797"/>
    </location>
</feature>
<dbReference type="OrthoDB" id="448448at2759"/>
<dbReference type="GO" id="GO:0008270">
    <property type="term" value="F:zinc ion binding"/>
    <property type="evidence" value="ECO:0007669"/>
    <property type="project" value="UniProtKB-KW"/>
</dbReference>
<keyword evidence="2 5" id="KW-0863">Zinc-finger</keyword>
<dbReference type="SMART" id="SM00487">
    <property type="entry name" value="DEXDc"/>
    <property type="match status" value="1"/>
</dbReference>
<proteinExistence type="predicted"/>
<dbReference type="InterPro" id="IPR019786">
    <property type="entry name" value="Zinc_finger_PHD-type_CS"/>
</dbReference>
<dbReference type="InterPro" id="IPR014001">
    <property type="entry name" value="Helicase_ATP-bd"/>
</dbReference>
<evidence type="ECO:0000256" key="4">
    <source>
        <dbReference type="ARBA" id="ARBA00022833"/>
    </source>
</evidence>
<dbReference type="PROSITE" id="PS50089">
    <property type="entry name" value="ZF_RING_2"/>
    <property type="match status" value="1"/>
</dbReference>
<feature type="domain" description="PHD-type" evidence="7">
    <location>
        <begin position="151"/>
        <end position="198"/>
    </location>
</feature>
<keyword evidence="12" id="KW-1185">Reference proteome</keyword>
<keyword evidence="1" id="KW-0479">Metal-binding</keyword>
<feature type="region of interest" description="Disordered" evidence="6">
    <location>
        <begin position="1680"/>
        <end position="1759"/>
    </location>
</feature>
<dbReference type="PROSITE" id="PS51194">
    <property type="entry name" value="HELICASE_CTER"/>
    <property type="match status" value="1"/>
</dbReference>
<dbReference type="InterPro" id="IPR001965">
    <property type="entry name" value="Znf_PHD"/>
</dbReference>
<dbReference type="OMA" id="VCKPEEH"/>
<feature type="compositionally biased region" description="Polar residues" evidence="6">
    <location>
        <begin position="1548"/>
        <end position="1571"/>
    </location>
</feature>
<feature type="domain" description="RING-type" evidence="8">
    <location>
        <begin position="80"/>
        <end position="126"/>
    </location>
</feature>
<feature type="region of interest" description="Disordered" evidence="6">
    <location>
        <begin position="1548"/>
        <end position="1574"/>
    </location>
</feature>
<sequence>MAPRRSWCKLCQDDYKTGDAIIKCTSCPKSYHRECLEHDIATGGAHNAEVVNGQYDFSTFQCENCLRYEDENVIENDERCKLCKEKNRDDRDVLLLCDGCPNSYHISCLQLVAEPDGDQWFCPMCKPEDFQVVTFRRKQNPLAESGDHVNSSICYVCQRHGKLLGCDFCSNSFHHGCLPEFDVGTIGDVWECPCCKGQDPFINQMHKRWTVQQIDKNLKERRRCIQLWKAKITKYRNRFLLAHRDELGPFVTDKCMEVLTRNLMDEGSSARRRLINCGRSIDDILEYFEEEGMIEAEKFIAKAHKSSFYPSGRRIDGRPLRTGVQLKPHQEFGVDWLLKSFLTGGAILSDEMGLGKTIQTLCFLSYLKMMKIEGPHLIVVPLSTVGNWLREVHRFTPHLTSIKICGSRTERLHAMEDRLAYKGLYDLYITTYETVKSEEEFFVETIPRWQCLILDEAHRIKNQSGAARHSMDRILANMRLLLTGTPLQNNALELFTLINFMFPDIFKDTVMMDEALRNQPKRFGRSLPMSQAASAAAAANASFKKEELEAIKTLLSRVMLRRLKEEAITLQPKVFHDVWLPLSSESLRWYRTLMSVRYLMKEQMSVKKLLGMVIKMRIVCGHPRGIVSRFHQTEKLFDFFKQESLPIQNQVEADAGRLRELRDKEHRDASAKLTFLDKLLCQLHYENCEFVPGYQDQYNAHLKELETIKEHKLKLHKKMKGVASQEPFVIESHEFLVRNPAPTARNPRFMVDGMYESPVSTESPYKRETLNLSLSGKKQAAAGGNNAKTEQNANAAHKRGRILEEDDVMMNGTGPAADGGQGSAEVVDGTHVKSEDGPITNGVAPGAWDVKSENMETNVKNGADYLVKQENADDIRMSENEVRVKEEAAGVVLKREGSDAKVKKTSGKKVKSANAATKGANMAADADPAASQSEVSKDPMMHKVLVFTQFQLVLDELETYCNCRGWKYMRLDGSTNKLIRELDIREFNSPSSPYFIYLISTRAGGLGINLTAANHVILFDEDWNPFIDLQAIDRAHRIGQKRSVHIWKLISEWTVEERMALCREKKLHLDKMLINSNRQAMDYEEAAEAPIVSLTPAAILKMMMHGNNALKLTDCEDITEWYLDDIIARGRKTPPEGLDDSVEIDETEDVSLLQEEVDPNMVNVSDVMKEEDAAESDNASMSCEVAEEVPTILEGADLRVSDMLDHKQVKKLLSTAKDKAELLRKLESGGLLWRSGRERRRPSSMYVPEGFRKRAETRSIRHECRCFCCGYAKNHKAHYKDKDGVTVELDYGPLVQCFRCPKSYHKVCESLVEPKKTWTCRWHECCLCFRKSSQCDNMLIHCSNCPTAFCYDCFPPDYTRHYVGEDYYYALTQRGLNANASNWIFFLCSKCKILQEKDRRKKMTKEEREQQQKQQRELRKQLASSDVVDDKESRKRRREDRIVFLDNFRSLETQYENRIRTAYERLCPPNLIEEVTKRIEAARAKRDSDEAAGIIRLKREVNFLSVRLPYRILQLCDNCKLPLHNSVRYPTECPFPKEIVKLEVTVPSEGQTGLSQTSDDGTVTGGESQSGAPGKVVKKTACAKCLLAFTGKLSHTRRSCDLLTEEEMQDYEDRRKRVTAAVEMLESLGAEGPNEIDYAAIPHARLKAIYTTALEDMDKIVLDCFSKCGVELVPALSSSTLASAVSPPSPGVAPVGNKSAAGGTGSESSFGQSNASIPNSPRLKQSLPQPSAESAKKRVASGGAEFPARMSSPSTTSLEGYVGSPTVISNRSSHSIPPLSLGGLSPADSLNIAIPKVKHASSHDATTAPPTSSSADSSRAPSGDPALSIMATTHIPKKSSPQSDGDIREYFAERR</sequence>
<dbReference type="InterPro" id="IPR000330">
    <property type="entry name" value="SNF2_N"/>
</dbReference>
<feature type="region of interest" description="Disordered" evidence="6">
    <location>
        <begin position="1402"/>
        <end position="1432"/>
    </location>
</feature>
<feature type="region of interest" description="Disordered" evidence="6">
    <location>
        <begin position="1798"/>
        <end position="1855"/>
    </location>
</feature>
<evidence type="ECO:0000259" key="10">
    <source>
        <dbReference type="PROSITE" id="PS51194"/>
    </source>
</evidence>
<dbReference type="EMBL" id="LK391709">
    <property type="protein sequence ID" value="CDR96800.1"/>
    <property type="molecule type" value="Genomic_DNA"/>
</dbReference>